<dbReference type="InterPro" id="IPR015943">
    <property type="entry name" value="WD40/YVTN_repeat-like_dom_sf"/>
</dbReference>
<feature type="repeat" description="TPR" evidence="2">
    <location>
        <begin position="781"/>
        <end position="814"/>
    </location>
</feature>
<dbReference type="SUPFAM" id="SSF53850">
    <property type="entry name" value="Periplasmic binding protein-like II"/>
    <property type="match status" value="1"/>
</dbReference>
<dbReference type="Gene3D" id="1.25.40.10">
    <property type="entry name" value="Tetratricopeptide repeat domain"/>
    <property type="match status" value="1"/>
</dbReference>
<evidence type="ECO:0000256" key="4">
    <source>
        <dbReference type="SAM" id="SignalP"/>
    </source>
</evidence>
<dbReference type="Pfam" id="PF13414">
    <property type="entry name" value="TPR_11"/>
    <property type="match status" value="1"/>
</dbReference>
<dbReference type="PROSITE" id="PS50294">
    <property type="entry name" value="WD_REPEATS_REGION"/>
    <property type="match status" value="4"/>
</dbReference>
<organism evidence="6 7">
    <name type="scientific">Shackletoniella antarctica</name>
    <dbReference type="NCBI Taxonomy" id="268115"/>
    <lineage>
        <taxon>Bacteria</taxon>
        <taxon>Bacillati</taxon>
        <taxon>Cyanobacteriota</taxon>
        <taxon>Cyanophyceae</taxon>
        <taxon>Oculatellales</taxon>
        <taxon>Oculatellaceae</taxon>
        <taxon>Shackletoniella</taxon>
    </lineage>
</organism>
<feature type="repeat" description="WD" evidence="1">
    <location>
        <begin position="464"/>
        <end position="496"/>
    </location>
</feature>
<feature type="compositionally biased region" description="Polar residues" evidence="3">
    <location>
        <begin position="460"/>
        <end position="488"/>
    </location>
</feature>
<dbReference type="PANTHER" id="PTHR19879:SF9">
    <property type="entry name" value="TRANSCRIPTION INITIATION FACTOR TFIID SUBUNIT 5"/>
    <property type="match status" value="1"/>
</dbReference>
<dbReference type="InterPro" id="IPR011047">
    <property type="entry name" value="Quinoprotein_ADH-like_sf"/>
</dbReference>
<dbReference type="SUPFAM" id="SSF48452">
    <property type="entry name" value="TPR-like"/>
    <property type="match status" value="1"/>
</dbReference>
<protein>
    <recommendedName>
        <fullName evidence="5">PBP domain-containing protein</fullName>
    </recommendedName>
</protein>
<dbReference type="PROSITE" id="PS50082">
    <property type="entry name" value="WD_REPEATS_2"/>
    <property type="match status" value="4"/>
</dbReference>
<feature type="region of interest" description="Disordered" evidence="3">
    <location>
        <begin position="459"/>
        <end position="491"/>
    </location>
</feature>
<dbReference type="EMBL" id="QBMN01000147">
    <property type="protein sequence ID" value="PZO36257.1"/>
    <property type="molecule type" value="Genomic_DNA"/>
</dbReference>
<evidence type="ECO:0000256" key="1">
    <source>
        <dbReference type="PROSITE-ProRule" id="PRU00221"/>
    </source>
</evidence>
<dbReference type="SUPFAM" id="SSF50998">
    <property type="entry name" value="Quinoprotein alcohol dehydrogenase-like"/>
    <property type="match status" value="1"/>
</dbReference>
<reference evidence="6 7" key="2">
    <citation type="submission" date="2018-06" db="EMBL/GenBank/DDBJ databases">
        <title>Metagenomic assembly of (sub)arctic Cyanobacteria and their associated microbiome from non-axenic cultures.</title>
        <authorList>
            <person name="Baurain D."/>
        </authorList>
    </citation>
    <scope>NUCLEOTIDE SEQUENCE [LARGE SCALE GENOMIC DNA]</scope>
    <source>
        <strain evidence="6">ULC041bin1</strain>
    </source>
</reference>
<keyword evidence="1" id="KW-0853">WD repeat</keyword>
<comment type="caution">
    <text evidence="6">The sequence shown here is derived from an EMBL/GenBank/DDBJ whole genome shotgun (WGS) entry which is preliminary data.</text>
</comment>
<reference evidence="7" key="1">
    <citation type="submission" date="2018-04" db="EMBL/GenBank/DDBJ databases">
        <authorList>
            <person name="Cornet L."/>
        </authorList>
    </citation>
    <scope>NUCLEOTIDE SEQUENCE [LARGE SCALE GENOMIC DNA]</scope>
</reference>
<evidence type="ECO:0000259" key="5">
    <source>
        <dbReference type="Pfam" id="PF12849"/>
    </source>
</evidence>
<evidence type="ECO:0000313" key="6">
    <source>
        <dbReference type="EMBL" id="PZO36257.1"/>
    </source>
</evidence>
<dbReference type="InterPro" id="IPR024370">
    <property type="entry name" value="PBP_domain"/>
</dbReference>
<feature type="region of interest" description="Disordered" evidence="3">
    <location>
        <begin position="586"/>
        <end position="606"/>
    </location>
</feature>
<feature type="region of interest" description="Disordered" evidence="3">
    <location>
        <begin position="1064"/>
        <end position="1098"/>
    </location>
</feature>
<dbReference type="InterPro" id="IPR032585">
    <property type="entry name" value="DUF4912"/>
</dbReference>
<keyword evidence="4" id="KW-0732">Signal</keyword>
<dbReference type="SMART" id="SM00320">
    <property type="entry name" value="WD40"/>
    <property type="match status" value="6"/>
</dbReference>
<feature type="chain" id="PRO_5016046658" description="PBP domain-containing protein" evidence="4">
    <location>
        <begin position="26"/>
        <end position="1269"/>
    </location>
</feature>
<keyword evidence="2" id="KW-0802">TPR repeat</keyword>
<feature type="repeat" description="TPR" evidence="2">
    <location>
        <begin position="815"/>
        <end position="848"/>
    </location>
</feature>
<gene>
    <name evidence="6" type="ORF">DCF17_17530</name>
</gene>
<dbReference type="Gene3D" id="2.130.10.10">
    <property type="entry name" value="YVTN repeat-like/Quinoprotein amine dehydrogenase"/>
    <property type="match status" value="2"/>
</dbReference>
<dbReference type="AlphaFoldDB" id="A0A2W4VY96"/>
<dbReference type="PROSITE" id="PS50005">
    <property type="entry name" value="TPR"/>
    <property type="match status" value="2"/>
</dbReference>
<dbReference type="CDD" id="cd00200">
    <property type="entry name" value="WD40"/>
    <property type="match status" value="1"/>
</dbReference>
<dbReference type="Proteomes" id="UP000249081">
    <property type="component" value="Unassembled WGS sequence"/>
</dbReference>
<dbReference type="PANTHER" id="PTHR19879">
    <property type="entry name" value="TRANSCRIPTION INITIATION FACTOR TFIID"/>
    <property type="match status" value="1"/>
</dbReference>
<feature type="repeat" description="WD" evidence="1">
    <location>
        <begin position="507"/>
        <end position="539"/>
    </location>
</feature>
<dbReference type="InterPro" id="IPR011990">
    <property type="entry name" value="TPR-like_helical_dom_sf"/>
</dbReference>
<feature type="domain" description="PBP" evidence="5">
    <location>
        <begin position="52"/>
        <end position="277"/>
    </location>
</feature>
<dbReference type="InterPro" id="IPR001680">
    <property type="entry name" value="WD40_rpt"/>
</dbReference>
<proteinExistence type="predicted"/>
<feature type="compositionally biased region" description="Pro residues" evidence="3">
    <location>
        <begin position="1081"/>
        <end position="1098"/>
    </location>
</feature>
<sequence length="1269" mass="130330">MNQFRKPPLALLALLSTLAALPIDALRSGLLAQISAEPTPTFILQDSVAPGTTLTIDGSSSMAGLNQSLGSGFEQRYPDTDVGATTNGDEQALDALQGGAIDLAALGRSLSEAEQDPSLTSIPVAREKIAIIVGRDNPFQGDLTFESFAAIFRGEITSWSQVGGPNVPVRFVDRPTDSSTRLALADYEIFSGQPFETGETAVAVAEDDTAAVVRELGNDGISYAIASEVLDQDAVRPVSMHNTLPDDDRYPYSQPRNYIYRGEPSLPVEAFLGFATSAAGQTAIAAAQQTASDNVTVGASKLPGGVALAPDGSFMVRGGQDGQLQWLDAQGNPAGTSVAAAHRGVVSAVVVSPDGQTVVSSGADGTLRRWDRSGAPLGEPMAGQGGPILALALSPDGQTLASGSADGTIERWSLADGSALGAPIASSPVQALHYPAGGQALISGSSSGDLGFWNADGTPAGQSASAHQGGVTTITSSPDGQVLTTTGADGTLRNWDRSTLQPRGETIQAHDSAVSAVAYTPDGSTLATAGADGTLQLWNPDGTARLSEAIELDAPAASLGYTPEGQLVVGGSDREVELRDSQGDLVANGSAAADPDAEAPADADPATGLDSLWQRIRNLPPSTWWMLAAVPAVLLLAGIVGSLFGSKRDEGRDDDLDADRDADEILEADTAPGPGLGIDFSEVGNAPITAGPAIPEAGVEVGMLPPEAELVPGDGSYSAVAAPSKLEQARIDLAEGRQLMREGRYDPALIYFDRAVEATEVERSKAGVTGVPAQGINAIAAQAQAQRGTAQALLGEADDAMESFNTSLELDSSVIEAWVGKGRLLSATGRYEEAIFCFDTALELDQTAADAWVGKGQALAQMGRQTEAQACLARAAALGTGAMPEPGDGVSQEPGLPGVGVGPLEPEYGPEYGPAIAYDPDVPLELQQMVLGLPSADVEIMGNSPSSSDIPPALAAEAARLPDHAEDASSGSATGAWPITAGPLPPETEFFGASVGTRADASTGAIAPEPITSEPIAPEPISSNAITAGPLPPDAIALGPLPSPLEDELISQIYLGAAVDLDGDLPDETDGATAPVDVMPPLRPAPVPVPPPVPLEPGDYVPPPPEPTTDPALAAENAVTDLAGLPPEVVAALASIPPGSRDSFGVAPASAEPAAAAEPEPASWIRLSVDREGDRFYAVWQIDGGDRARAKDQGGTTMTLRLYDVTGRATTAPLPEAVAEQLCRDDFAQDWYLPIPQWDRIYVVEVGYLSPDGDWQAIAQSAEVAAISP</sequence>
<evidence type="ECO:0000313" key="7">
    <source>
        <dbReference type="Proteomes" id="UP000249081"/>
    </source>
</evidence>
<evidence type="ECO:0000256" key="2">
    <source>
        <dbReference type="PROSITE-ProRule" id="PRU00339"/>
    </source>
</evidence>
<dbReference type="InterPro" id="IPR019734">
    <property type="entry name" value="TPR_rpt"/>
</dbReference>
<evidence type="ECO:0000256" key="3">
    <source>
        <dbReference type="SAM" id="MobiDB-lite"/>
    </source>
</evidence>
<dbReference type="Pfam" id="PF16258">
    <property type="entry name" value="DUF4912"/>
    <property type="match status" value="1"/>
</dbReference>
<feature type="repeat" description="WD" evidence="1">
    <location>
        <begin position="381"/>
        <end position="422"/>
    </location>
</feature>
<feature type="repeat" description="WD" evidence="1">
    <location>
        <begin position="339"/>
        <end position="371"/>
    </location>
</feature>
<accession>A0A2W4VY96</accession>
<feature type="signal peptide" evidence="4">
    <location>
        <begin position="1"/>
        <end position="25"/>
    </location>
</feature>
<name>A0A2W4VY96_9CYAN</name>
<dbReference type="Pfam" id="PF12849">
    <property type="entry name" value="PBP_like_2"/>
    <property type="match status" value="1"/>
</dbReference>
<dbReference type="SMART" id="SM00028">
    <property type="entry name" value="TPR"/>
    <property type="match status" value="4"/>
</dbReference>
<dbReference type="Gene3D" id="3.40.190.10">
    <property type="entry name" value="Periplasmic binding protein-like II"/>
    <property type="match status" value="2"/>
</dbReference>
<dbReference type="Pfam" id="PF00400">
    <property type="entry name" value="WD40"/>
    <property type="match status" value="4"/>
</dbReference>